<sequence>MAPKLPLTTRALLVRPAQLAPPKGARSYDAKLEEQTLRPLKKGEVLVKINAVSFNHRDLWIRLGKYPAIGEGSPFGADGAGTVVGAADDNDPLLFKRVFLVPMRGWESDPEAPESPDLVILGGSAKIPLGTFSEYVIVERDQVVSSPDHLDDEHLSAWPVAGTTAWRAAIVNGRVKKGDNVLITGIGGGVALVAMQLCLAKGAKVFVTSGSKEKIDSAIKMGAMAGFSYKDADWVSQLAKALKASSKDRPLLDVVVDSGGGEIMTTTNKILRAGGRVVCYGMTAVPKITFTMREVLKNQQLIGSTMGSHQDTIEATKFLAEHRIVPVVSHTIDGLENAQEGFDLIKSGAHFGKVVIRIRHGREGFAKL</sequence>
<dbReference type="OrthoDB" id="1706066at2759"/>
<reference evidence="2 3" key="1">
    <citation type="journal article" date="2019" name="Nat. Ecol. Evol.">
        <title>Megaphylogeny resolves global patterns of mushroom evolution.</title>
        <authorList>
            <person name="Varga T."/>
            <person name="Krizsan K."/>
            <person name="Foldi C."/>
            <person name="Dima B."/>
            <person name="Sanchez-Garcia M."/>
            <person name="Sanchez-Ramirez S."/>
            <person name="Szollosi G.J."/>
            <person name="Szarkandi J.G."/>
            <person name="Papp V."/>
            <person name="Albert L."/>
            <person name="Andreopoulos W."/>
            <person name="Angelini C."/>
            <person name="Antonin V."/>
            <person name="Barry K.W."/>
            <person name="Bougher N.L."/>
            <person name="Buchanan P."/>
            <person name="Buyck B."/>
            <person name="Bense V."/>
            <person name="Catcheside P."/>
            <person name="Chovatia M."/>
            <person name="Cooper J."/>
            <person name="Damon W."/>
            <person name="Desjardin D."/>
            <person name="Finy P."/>
            <person name="Geml J."/>
            <person name="Haridas S."/>
            <person name="Hughes K."/>
            <person name="Justo A."/>
            <person name="Karasinski D."/>
            <person name="Kautmanova I."/>
            <person name="Kiss B."/>
            <person name="Kocsube S."/>
            <person name="Kotiranta H."/>
            <person name="LaButti K.M."/>
            <person name="Lechner B.E."/>
            <person name="Liimatainen K."/>
            <person name="Lipzen A."/>
            <person name="Lukacs Z."/>
            <person name="Mihaltcheva S."/>
            <person name="Morgado L.N."/>
            <person name="Niskanen T."/>
            <person name="Noordeloos M.E."/>
            <person name="Ohm R.A."/>
            <person name="Ortiz-Santana B."/>
            <person name="Ovrebo C."/>
            <person name="Racz N."/>
            <person name="Riley R."/>
            <person name="Savchenko A."/>
            <person name="Shiryaev A."/>
            <person name="Soop K."/>
            <person name="Spirin V."/>
            <person name="Szebenyi C."/>
            <person name="Tomsovsky M."/>
            <person name="Tulloss R.E."/>
            <person name="Uehling J."/>
            <person name="Grigoriev I.V."/>
            <person name="Vagvolgyi C."/>
            <person name="Papp T."/>
            <person name="Martin F.M."/>
            <person name="Miettinen O."/>
            <person name="Hibbett D.S."/>
            <person name="Nagy L.G."/>
        </authorList>
    </citation>
    <scope>NUCLEOTIDE SEQUENCE [LARGE SCALE GENOMIC DNA]</scope>
    <source>
        <strain evidence="2 3">OMC1185</strain>
    </source>
</reference>
<dbReference type="PANTHER" id="PTHR45033:SF3">
    <property type="entry name" value="DEHYDROGENASE, PUTATIVE (AFU_ORTHOLOGUE AFUA_2G13270)-RELATED"/>
    <property type="match status" value="1"/>
</dbReference>
<protein>
    <submittedName>
        <fullName evidence="2">NAD(P)-binding protein</fullName>
    </submittedName>
</protein>
<dbReference type="InterPro" id="IPR013154">
    <property type="entry name" value="ADH-like_N"/>
</dbReference>
<dbReference type="STRING" id="5364.A0A5C3MMP4"/>
<dbReference type="Pfam" id="PF00107">
    <property type="entry name" value="ADH_zinc_N"/>
    <property type="match status" value="1"/>
</dbReference>
<evidence type="ECO:0000313" key="2">
    <source>
        <dbReference type="EMBL" id="TFK46672.1"/>
    </source>
</evidence>
<organism evidence="2 3">
    <name type="scientific">Heliocybe sulcata</name>
    <dbReference type="NCBI Taxonomy" id="5364"/>
    <lineage>
        <taxon>Eukaryota</taxon>
        <taxon>Fungi</taxon>
        <taxon>Dikarya</taxon>
        <taxon>Basidiomycota</taxon>
        <taxon>Agaricomycotina</taxon>
        <taxon>Agaricomycetes</taxon>
        <taxon>Gloeophyllales</taxon>
        <taxon>Gloeophyllaceae</taxon>
        <taxon>Heliocybe</taxon>
    </lineage>
</organism>
<dbReference type="SUPFAM" id="SSF50129">
    <property type="entry name" value="GroES-like"/>
    <property type="match status" value="1"/>
</dbReference>
<dbReference type="PANTHER" id="PTHR45033">
    <property type="match status" value="1"/>
</dbReference>
<dbReference type="InterPro" id="IPR036291">
    <property type="entry name" value="NAD(P)-bd_dom_sf"/>
</dbReference>
<dbReference type="GO" id="GO:0016491">
    <property type="term" value="F:oxidoreductase activity"/>
    <property type="evidence" value="ECO:0007669"/>
    <property type="project" value="InterPro"/>
</dbReference>
<dbReference type="Gene3D" id="3.90.180.10">
    <property type="entry name" value="Medium-chain alcohol dehydrogenases, catalytic domain"/>
    <property type="match status" value="1"/>
</dbReference>
<evidence type="ECO:0000313" key="3">
    <source>
        <dbReference type="Proteomes" id="UP000305948"/>
    </source>
</evidence>
<gene>
    <name evidence="2" type="ORF">OE88DRAFT_1811746</name>
</gene>
<dbReference type="InterPro" id="IPR020843">
    <property type="entry name" value="ER"/>
</dbReference>
<evidence type="ECO:0000259" key="1">
    <source>
        <dbReference type="SMART" id="SM00829"/>
    </source>
</evidence>
<dbReference type="EMBL" id="ML213528">
    <property type="protein sequence ID" value="TFK46672.1"/>
    <property type="molecule type" value="Genomic_DNA"/>
</dbReference>
<feature type="domain" description="Enoyl reductase (ER)" evidence="1">
    <location>
        <begin position="25"/>
        <end position="356"/>
    </location>
</feature>
<keyword evidence="3" id="KW-1185">Reference proteome</keyword>
<dbReference type="Pfam" id="PF08240">
    <property type="entry name" value="ADH_N"/>
    <property type="match status" value="1"/>
</dbReference>
<dbReference type="SMART" id="SM00829">
    <property type="entry name" value="PKS_ER"/>
    <property type="match status" value="1"/>
</dbReference>
<dbReference type="InterPro" id="IPR013149">
    <property type="entry name" value="ADH-like_C"/>
</dbReference>
<dbReference type="CDD" id="cd05188">
    <property type="entry name" value="MDR"/>
    <property type="match status" value="1"/>
</dbReference>
<dbReference type="Gene3D" id="3.40.50.720">
    <property type="entry name" value="NAD(P)-binding Rossmann-like Domain"/>
    <property type="match status" value="1"/>
</dbReference>
<dbReference type="InterPro" id="IPR052711">
    <property type="entry name" value="Zinc_ADH-like"/>
</dbReference>
<name>A0A5C3MMP4_9AGAM</name>
<dbReference type="AlphaFoldDB" id="A0A5C3MMP4"/>
<dbReference type="SUPFAM" id="SSF51735">
    <property type="entry name" value="NAD(P)-binding Rossmann-fold domains"/>
    <property type="match status" value="1"/>
</dbReference>
<dbReference type="InterPro" id="IPR011032">
    <property type="entry name" value="GroES-like_sf"/>
</dbReference>
<dbReference type="Proteomes" id="UP000305948">
    <property type="component" value="Unassembled WGS sequence"/>
</dbReference>
<accession>A0A5C3MMP4</accession>
<proteinExistence type="predicted"/>